<evidence type="ECO:0000313" key="3">
    <source>
        <dbReference type="Proteomes" id="UP000239800"/>
    </source>
</evidence>
<dbReference type="InterPro" id="IPR045749">
    <property type="entry name" value="DUF6090"/>
</dbReference>
<proteinExistence type="predicted"/>
<name>A0A2S7KT49_9FLAO</name>
<evidence type="ECO:0000256" key="1">
    <source>
        <dbReference type="SAM" id="Phobius"/>
    </source>
</evidence>
<evidence type="ECO:0000313" key="2">
    <source>
        <dbReference type="EMBL" id="PQB05758.1"/>
    </source>
</evidence>
<reference evidence="2 3" key="1">
    <citation type="submission" date="2016-11" db="EMBL/GenBank/DDBJ databases">
        <title>Trade-off between light-utilization and light-protection in marine flavobacteria.</title>
        <authorList>
            <person name="Kumagai Y."/>
        </authorList>
    </citation>
    <scope>NUCLEOTIDE SEQUENCE [LARGE SCALE GENOMIC DNA]</scope>
    <source>
        <strain evidence="2 3">NBRC 107741</strain>
    </source>
</reference>
<protein>
    <submittedName>
        <fullName evidence="2">Uncharacterized protein</fullName>
    </submittedName>
</protein>
<feature type="transmembrane region" description="Helical" evidence="1">
    <location>
        <begin position="7"/>
        <end position="27"/>
    </location>
</feature>
<keyword evidence="1" id="KW-1133">Transmembrane helix</keyword>
<comment type="caution">
    <text evidence="2">The sequence shown here is derived from an EMBL/GenBank/DDBJ whole genome shotgun (WGS) entry which is preliminary data.</text>
</comment>
<organism evidence="2 3">
    <name type="scientific">Aureitalea marina</name>
    <dbReference type="NCBI Taxonomy" id="930804"/>
    <lineage>
        <taxon>Bacteria</taxon>
        <taxon>Pseudomonadati</taxon>
        <taxon>Bacteroidota</taxon>
        <taxon>Flavobacteriia</taxon>
        <taxon>Flavobacteriales</taxon>
        <taxon>Flavobacteriaceae</taxon>
        <taxon>Aureitalea</taxon>
    </lineage>
</organism>
<keyword evidence="1" id="KW-0812">Transmembrane</keyword>
<gene>
    <name evidence="2" type="ORF">BST85_13295</name>
</gene>
<dbReference type="RefSeq" id="WP_104813708.1">
    <property type="nucleotide sequence ID" value="NZ_MQUB01000001.1"/>
</dbReference>
<sequence>MKGIKHLIKEILIVMIGILIALFINNWNDERKEEKYLNQVYSSIQNELKENIDNIKKVLPKHQASVDTINVYLNNDRISLYQIIIKANGIHSPPIKTNGWNAIANTKIELIEYNRLSALADIDYRKQNLTKRIEKHTEFIFQNFEETDRTKKEILKMMILDIMGAEKRLQNEMEKLIK</sequence>
<dbReference type="OrthoDB" id="713837at2"/>
<dbReference type="Proteomes" id="UP000239800">
    <property type="component" value="Unassembled WGS sequence"/>
</dbReference>
<dbReference type="EMBL" id="MQUB01000001">
    <property type="protein sequence ID" value="PQB05758.1"/>
    <property type="molecule type" value="Genomic_DNA"/>
</dbReference>
<accession>A0A2S7KT49</accession>
<dbReference type="Pfam" id="PF19578">
    <property type="entry name" value="DUF6090"/>
    <property type="match status" value="1"/>
</dbReference>
<dbReference type="AlphaFoldDB" id="A0A2S7KT49"/>
<keyword evidence="3" id="KW-1185">Reference proteome</keyword>
<keyword evidence="1" id="KW-0472">Membrane</keyword>